<dbReference type="AlphaFoldDB" id="A0A521CQF3"/>
<dbReference type="OrthoDB" id="165038at2"/>
<sequence>MKRPKLPPIQGRRFDVEMLQDTAFSLTEHASKGPTWLRHRGRISFVVLTEELFEQIWPDQRRAWSVDDMPIRHEQMLLEALEASLSHDNEE</sequence>
<accession>A0A521CQF3</accession>
<protein>
    <submittedName>
        <fullName evidence="1">Uncharacterized protein</fullName>
    </submittedName>
</protein>
<name>A0A521CQF3_9RHOB</name>
<dbReference type="Proteomes" id="UP000319555">
    <property type="component" value="Unassembled WGS sequence"/>
</dbReference>
<organism evidence="1 2">
    <name type="scientific">Ruegeria faecimaris</name>
    <dbReference type="NCBI Taxonomy" id="686389"/>
    <lineage>
        <taxon>Bacteria</taxon>
        <taxon>Pseudomonadati</taxon>
        <taxon>Pseudomonadota</taxon>
        <taxon>Alphaproteobacteria</taxon>
        <taxon>Rhodobacterales</taxon>
        <taxon>Roseobacteraceae</taxon>
        <taxon>Ruegeria</taxon>
    </lineage>
</organism>
<keyword evidence="2" id="KW-1185">Reference proteome</keyword>
<proteinExistence type="predicted"/>
<dbReference type="RefSeq" id="WP_142636283.1">
    <property type="nucleotide sequence ID" value="NZ_FXTE01000003.1"/>
</dbReference>
<evidence type="ECO:0000313" key="1">
    <source>
        <dbReference type="EMBL" id="SMO61699.1"/>
    </source>
</evidence>
<gene>
    <name evidence="1" type="ORF">SAMN06265380_103162</name>
</gene>
<evidence type="ECO:0000313" key="2">
    <source>
        <dbReference type="Proteomes" id="UP000319555"/>
    </source>
</evidence>
<reference evidence="1 2" key="1">
    <citation type="submission" date="2017-05" db="EMBL/GenBank/DDBJ databases">
        <authorList>
            <person name="Varghese N."/>
            <person name="Submissions S."/>
        </authorList>
    </citation>
    <scope>NUCLEOTIDE SEQUENCE [LARGE SCALE GENOMIC DNA]</scope>
    <source>
        <strain evidence="1 2">DSM 28009</strain>
    </source>
</reference>
<dbReference type="EMBL" id="FXTE01000003">
    <property type="protein sequence ID" value="SMO61699.1"/>
    <property type="molecule type" value="Genomic_DNA"/>
</dbReference>